<evidence type="ECO:0008006" key="3">
    <source>
        <dbReference type="Google" id="ProtNLM"/>
    </source>
</evidence>
<evidence type="ECO:0000313" key="1">
    <source>
        <dbReference type="EMBL" id="GBB93968.1"/>
    </source>
</evidence>
<protein>
    <recommendedName>
        <fullName evidence="3">Serine-threonine/tyrosine-protein kinase catalytic domain-containing protein</fullName>
    </recommendedName>
</protein>
<reference evidence="1 2" key="1">
    <citation type="submission" date="2017-11" db="EMBL/GenBank/DDBJ databases">
        <title>The genome of Rhizophagus clarus HR1 reveals common genetic basis of auxotrophy among arbuscular mycorrhizal fungi.</title>
        <authorList>
            <person name="Kobayashi Y."/>
        </authorList>
    </citation>
    <scope>NUCLEOTIDE SEQUENCE [LARGE SCALE GENOMIC DNA]</scope>
    <source>
        <strain evidence="1 2">HR1</strain>
    </source>
</reference>
<organism evidence="1 2">
    <name type="scientific">Rhizophagus clarus</name>
    <dbReference type="NCBI Taxonomy" id="94130"/>
    <lineage>
        <taxon>Eukaryota</taxon>
        <taxon>Fungi</taxon>
        <taxon>Fungi incertae sedis</taxon>
        <taxon>Mucoromycota</taxon>
        <taxon>Glomeromycotina</taxon>
        <taxon>Glomeromycetes</taxon>
        <taxon>Glomerales</taxon>
        <taxon>Glomeraceae</taxon>
        <taxon>Rhizophagus</taxon>
    </lineage>
</organism>
<keyword evidence="2" id="KW-1185">Reference proteome</keyword>
<evidence type="ECO:0000313" key="2">
    <source>
        <dbReference type="Proteomes" id="UP000247702"/>
    </source>
</evidence>
<dbReference type="Gene3D" id="1.10.510.10">
    <property type="entry name" value="Transferase(Phosphotransferase) domain 1"/>
    <property type="match status" value="1"/>
</dbReference>
<proteinExistence type="predicted"/>
<dbReference type="AlphaFoldDB" id="A0A2Z6RPC3"/>
<dbReference type="Proteomes" id="UP000247702">
    <property type="component" value="Unassembled WGS sequence"/>
</dbReference>
<comment type="caution">
    <text evidence="1">The sequence shown here is derived from an EMBL/GenBank/DDBJ whole genome shotgun (WGS) entry which is preliminary data.</text>
</comment>
<accession>A0A2Z6RPC3</accession>
<gene>
    <name evidence="1" type="ORF">RclHR1_22650003</name>
</gene>
<name>A0A2Z6RPC3_9GLOM</name>
<sequence length="117" mass="13634">MKSLMGNDLKCFANLMKECWNSDPSKRPTINLIVEIAFDWYTNKFSNQFKLAESKRLELIQSKDLILSLAKSRAIFTSRWLASLISTTNLSSINMNREYTTKEYYLDINGIQSRKTH</sequence>
<dbReference type="EMBL" id="BEXD01001408">
    <property type="protein sequence ID" value="GBB93968.1"/>
    <property type="molecule type" value="Genomic_DNA"/>
</dbReference>